<dbReference type="AlphaFoldDB" id="A0AAD7JD54"/>
<protein>
    <recommendedName>
        <fullName evidence="3">F-box domain-containing protein</fullName>
    </recommendedName>
</protein>
<proteinExistence type="predicted"/>
<comment type="caution">
    <text evidence="1">The sequence shown here is derived from an EMBL/GenBank/DDBJ whole genome shotgun (WGS) entry which is preliminary data.</text>
</comment>
<evidence type="ECO:0008006" key="3">
    <source>
        <dbReference type="Google" id="ProtNLM"/>
    </source>
</evidence>
<dbReference type="Gene3D" id="3.80.10.10">
    <property type="entry name" value="Ribonuclease Inhibitor"/>
    <property type="match status" value="1"/>
</dbReference>
<dbReference type="InterPro" id="IPR032675">
    <property type="entry name" value="LRR_dom_sf"/>
</dbReference>
<dbReference type="Proteomes" id="UP001215598">
    <property type="component" value="Unassembled WGS sequence"/>
</dbReference>
<evidence type="ECO:0000313" key="1">
    <source>
        <dbReference type="EMBL" id="KAJ7762124.1"/>
    </source>
</evidence>
<organism evidence="1 2">
    <name type="scientific">Mycena metata</name>
    <dbReference type="NCBI Taxonomy" id="1033252"/>
    <lineage>
        <taxon>Eukaryota</taxon>
        <taxon>Fungi</taxon>
        <taxon>Dikarya</taxon>
        <taxon>Basidiomycota</taxon>
        <taxon>Agaricomycotina</taxon>
        <taxon>Agaricomycetes</taxon>
        <taxon>Agaricomycetidae</taxon>
        <taxon>Agaricales</taxon>
        <taxon>Marasmiineae</taxon>
        <taxon>Mycenaceae</taxon>
        <taxon>Mycena</taxon>
    </lineage>
</organism>
<name>A0AAD7JD54_9AGAR</name>
<dbReference type="SUPFAM" id="SSF52047">
    <property type="entry name" value="RNI-like"/>
    <property type="match status" value="1"/>
</dbReference>
<evidence type="ECO:0000313" key="2">
    <source>
        <dbReference type="Proteomes" id="UP001215598"/>
    </source>
</evidence>
<reference evidence="1" key="1">
    <citation type="submission" date="2023-03" db="EMBL/GenBank/DDBJ databases">
        <title>Massive genome expansion in bonnet fungi (Mycena s.s.) driven by repeated elements and novel gene families across ecological guilds.</title>
        <authorList>
            <consortium name="Lawrence Berkeley National Laboratory"/>
            <person name="Harder C.B."/>
            <person name="Miyauchi S."/>
            <person name="Viragh M."/>
            <person name="Kuo A."/>
            <person name="Thoen E."/>
            <person name="Andreopoulos B."/>
            <person name="Lu D."/>
            <person name="Skrede I."/>
            <person name="Drula E."/>
            <person name="Henrissat B."/>
            <person name="Morin E."/>
            <person name="Kohler A."/>
            <person name="Barry K."/>
            <person name="LaButti K."/>
            <person name="Morin E."/>
            <person name="Salamov A."/>
            <person name="Lipzen A."/>
            <person name="Mereny Z."/>
            <person name="Hegedus B."/>
            <person name="Baldrian P."/>
            <person name="Stursova M."/>
            <person name="Weitz H."/>
            <person name="Taylor A."/>
            <person name="Grigoriev I.V."/>
            <person name="Nagy L.G."/>
            <person name="Martin F."/>
            <person name="Kauserud H."/>
        </authorList>
    </citation>
    <scope>NUCLEOTIDE SEQUENCE</scope>
    <source>
        <strain evidence="1">CBHHK182m</strain>
    </source>
</reference>
<accession>A0AAD7JD54</accession>
<keyword evidence="2" id="KW-1185">Reference proteome</keyword>
<dbReference type="EMBL" id="JARKIB010000033">
    <property type="protein sequence ID" value="KAJ7762124.1"/>
    <property type="molecule type" value="Genomic_DNA"/>
</dbReference>
<gene>
    <name evidence="1" type="ORF">B0H16DRAFT_527558</name>
</gene>
<sequence length="394" mass="43529">MFSDLAAEIIYAIGCKTTTADQKSLRAVSRQFRSIIEPIFCANASLSLKLELDSDTPSQLEILATGKTAWSHCQKLRIHSLACPAEKADQVRKSLRPALEALTNIRSVRLGLGKSDAPWAQATVIDVLNKTRRQLELDFVGNPEYTVPEIAEPALAPISNLRSLSISALDVDWTPESGFTKWILQTVRASPQLESLYLVPASMGCCSDICRVLEEMNIRLKSVFVKYPALQSLPRYLASYSGLERLRLGVVWREAMGATLLNDILPRHVESLVELSLVGNAGELCNFGQHNVALISQMTRLERLEMSFSPSTPAGLREAIELFLKTVATLPLIRDIALLPAHYHGTSCGGANEVQTCANGDRVTQILKDLGYPKESVLGRLIETHHVNTYSEFW</sequence>